<dbReference type="InterPro" id="IPR002347">
    <property type="entry name" value="SDR_fam"/>
</dbReference>
<evidence type="ECO:0000313" key="2">
    <source>
        <dbReference type="Proteomes" id="UP001396898"/>
    </source>
</evidence>
<dbReference type="PRINTS" id="PR00081">
    <property type="entry name" value="GDHRDH"/>
</dbReference>
<organism evidence="1 2">
    <name type="scientific">Apiospora marii</name>
    <dbReference type="NCBI Taxonomy" id="335849"/>
    <lineage>
        <taxon>Eukaryota</taxon>
        <taxon>Fungi</taxon>
        <taxon>Dikarya</taxon>
        <taxon>Ascomycota</taxon>
        <taxon>Pezizomycotina</taxon>
        <taxon>Sordariomycetes</taxon>
        <taxon>Xylariomycetidae</taxon>
        <taxon>Amphisphaeriales</taxon>
        <taxon>Apiosporaceae</taxon>
        <taxon>Apiospora</taxon>
    </lineage>
</organism>
<dbReference type="InterPro" id="IPR052184">
    <property type="entry name" value="SDR_enzymes"/>
</dbReference>
<name>A0ABR1R2W9_9PEZI</name>
<reference evidence="1 2" key="1">
    <citation type="submission" date="2023-01" db="EMBL/GenBank/DDBJ databases">
        <title>Analysis of 21 Apiospora genomes using comparative genomics revels a genus with tremendous synthesis potential of carbohydrate active enzymes and secondary metabolites.</title>
        <authorList>
            <person name="Sorensen T."/>
        </authorList>
    </citation>
    <scope>NUCLEOTIDE SEQUENCE [LARGE SCALE GENOMIC DNA]</scope>
    <source>
        <strain evidence="1 2">CBS 20057</strain>
    </source>
</reference>
<dbReference type="Gene3D" id="3.40.50.720">
    <property type="entry name" value="NAD(P)-binding Rossmann-like Domain"/>
    <property type="match status" value="1"/>
</dbReference>
<proteinExistence type="predicted"/>
<dbReference type="InterPro" id="IPR036291">
    <property type="entry name" value="NAD(P)-bd_dom_sf"/>
</dbReference>
<dbReference type="PANTHER" id="PTHR45458">
    <property type="entry name" value="SHORT-CHAIN DEHYDROGENASE/REDUCTASE SDR"/>
    <property type="match status" value="1"/>
</dbReference>
<dbReference type="EMBL" id="JAQQWI010000021">
    <property type="protein sequence ID" value="KAK7998503.1"/>
    <property type="molecule type" value="Genomic_DNA"/>
</dbReference>
<protein>
    <submittedName>
        <fullName evidence="1">Uncharacterized protein</fullName>
    </submittedName>
</protein>
<gene>
    <name evidence="1" type="ORF">PG991_014982</name>
</gene>
<dbReference type="Pfam" id="PF00106">
    <property type="entry name" value="adh_short"/>
    <property type="match status" value="1"/>
</dbReference>
<dbReference type="CDD" id="cd05325">
    <property type="entry name" value="carb_red_sniffer_like_SDR_c"/>
    <property type="match status" value="1"/>
</dbReference>
<evidence type="ECO:0000313" key="1">
    <source>
        <dbReference type="EMBL" id="KAK7998503.1"/>
    </source>
</evidence>
<dbReference type="SUPFAM" id="SSF51735">
    <property type="entry name" value="NAD(P)-binding Rossmann-fold domains"/>
    <property type="match status" value="1"/>
</dbReference>
<keyword evidence="2" id="KW-1185">Reference proteome</keyword>
<sequence>MPSYVITGVSKGLGFEFLRQISSDPNNTVVGIVRDKPRTEQRVAEELEGRSNIHILQADTTVYDQLKKAAEDAAPILDGKLDYLIANAGYVSMFDGFHGIGTLGTQSPMETQQDLQKSMEVNVYANIHLYNLFLPLILKGSVKKVIVISSGLGDPDLVSQYDLDIASLYSISKAAMNMATAKFSAQYRKDGVLFLSLCPGMVDVGRYDNVTAEQAAGLGRMMQAFKVYAPHFEKPATPEEAIRDVIKVWENASIENGDGGAYLSHHGNKKWL</sequence>
<dbReference type="Proteomes" id="UP001396898">
    <property type="component" value="Unassembled WGS sequence"/>
</dbReference>
<accession>A0ABR1R2W9</accession>
<comment type="caution">
    <text evidence="1">The sequence shown here is derived from an EMBL/GenBank/DDBJ whole genome shotgun (WGS) entry which is preliminary data.</text>
</comment>
<dbReference type="PANTHER" id="PTHR45458:SF3">
    <property type="entry name" value="CHAIN DEHYDROGENASE (ATSC), PUTATIVE-RELATED"/>
    <property type="match status" value="1"/>
</dbReference>